<evidence type="ECO:0000256" key="1">
    <source>
        <dbReference type="SAM" id="MobiDB-lite"/>
    </source>
</evidence>
<keyword evidence="2" id="KW-0812">Transmembrane</keyword>
<name>A0A212LDK0_9HYPH</name>
<dbReference type="EMBL" id="FMJD01000007">
    <property type="protein sequence ID" value="SCM75654.1"/>
    <property type="molecule type" value="Genomic_DNA"/>
</dbReference>
<dbReference type="RefSeq" id="WP_288196018.1">
    <property type="nucleotide sequence ID" value="NZ_LT608334.1"/>
</dbReference>
<gene>
    <name evidence="3" type="ORF">KL86PLE_30101</name>
</gene>
<organism evidence="3">
    <name type="scientific">uncultured Pleomorphomonas sp</name>
    <dbReference type="NCBI Taxonomy" id="442121"/>
    <lineage>
        <taxon>Bacteria</taxon>
        <taxon>Pseudomonadati</taxon>
        <taxon>Pseudomonadota</taxon>
        <taxon>Alphaproteobacteria</taxon>
        <taxon>Hyphomicrobiales</taxon>
        <taxon>Pleomorphomonadaceae</taxon>
        <taxon>Pleomorphomonas</taxon>
        <taxon>environmental samples</taxon>
    </lineage>
</organism>
<evidence type="ECO:0000256" key="2">
    <source>
        <dbReference type="SAM" id="Phobius"/>
    </source>
</evidence>
<reference evidence="3" key="1">
    <citation type="submission" date="2016-08" db="EMBL/GenBank/DDBJ databases">
        <authorList>
            <person name="Seilhamer J.J."/>
        </authorList>
    </citation>
    <scope>NUCLEOTIDE SEQUENCE</scope>
    <source>
        <strain evidence="3">86</strain>
    </source>
</reference>
<accession>A0A212LDK0</accession>
<feature type="compositionally biased region" description="Low complexity" evidence="1">
    <location>
        <begin position="1"/>
        <end position="11"/>
    </location>
</feature>
<sequence length="139" mass="14596">MTTTAWATTDGTFDDGDGHGRPARAELSRQGLAIVAADGERIALWKSAELIRTMGPDGFRIGARRQAGLFVFDPDTGGDLIRALAVIPDAGAPMLPRTLAGTMVTIVMMALAALFALAWGFFWLIGWLFEAGSGLGTAG</sequence>
<keyword evidence="2" id="KW-1133">Transmembrane helix</keyword>
<feature type="region of interest" description="Disordered" evidence="1">
    <location>
        <begin position="1"/>
        <end position="21"/>
    </location>
</feature>
<dbReference type="AlphaFoldDB" id="A0A212LDK0"/>
<proteinExistence type="predicted"/>
<feature type="transmembrane region" description="Helical" evidence="2">
    <location>
        <begin position="104"/>
        <end position="129"/>
    </location>
</feature>
<evidence type="ECO:0000313" key="3">
    <source>
        <dbReference type="EMBL" id="SCM75654.1"/>
    </source>
</evidence>
<protein>
    <submittedName>
        <fullName evidence="3">Uncharacterized protein</fullName>
    </submittedName>
</protein>
<keyword evidence="2" id="KW-0472">Membrane</keyword>